<dbReference type="SMART" id="SM00131">
    <property type="entry name" value="KU"/>
    <property type="match status" value="2"/>
</dbReference>
<dbReference type="InterPro" id="IPR020901">
    <property type="entry name" value="Prtase_inh_Kunz-CS"/>
</dbReference>
<evidence type="ECO:0000256" key="5">
    <source>
        <dbReference type="ARBA" id="ARBA00023157"/>
    </source>
</evidence>
<evidence type="ECO:0000256" key="4">
    <source>
        <dbReference type="ARBA" id="ARBA00022900"/>
    </source>
</evidence>
<dbReference type="Ensembl" id="ENSMMOT00000012864.1">
    <property type="protein sequence ID" value="ENSMMOP00000012654.1"/>
    <property type="gene ID" value="ENSMMOG00000009724.1"/>
</dbReference>
<evidence type="ECO:0000256" key="3">
    <source>
        <dbReference type="ARBA" id="ARBA00022690"/>
    </source>
</evidence>
<evidence type="ECO:0000259" key="7">
    <source>
        <dbReference type="PROSITE" id="PS50279"/>
    </source>
</evidence>
<keyword evidence="9" id="KW-1185">Reference proteome</keyword>
<dbReference type="AlphaFoldDB" id="A0A3Q3WTV6"/>
<dbReference type="GO" id="GO:0005576">
    <property type="term" value="C:extracellular region"/>
    <property type="evidence" value="ECO:0007669"/>
    <property type="project" value="UniProtKB-SubCell"/>
</dbReference>
<keyword evidence="4" id="KW-0722">Serine protease inhibitor</keyword>
<feature type="domain" description="BPTI/Kunitz inhibitor" evidence="7">
    <location>
        <begin position="97"/>
        <end position="152"/>
    </location>
</feature>
<dbReference type="PROSITE" id="PS00280">
    <property type="entry name" value="BPTI_KUNITZ_1"/>
    <property type="match status" value="1"/>
</dbReference>
<organism evidence="8 9">
    <name type="scientific">Mola mola</name>
    <name type="common">Ocean sunfish</name>
    <name type="synonym">Tetraodon mola</name>
    <dbReference type="NCBI Taxonomy" id="94237"/>
    <lineage>
        <taxon>Eukaryota</taxon>
        <taxon>Metazoa</taxon>
        <taxon>Chordata</taxon>
        <taxon>Craniata</taxon>
        <taxon>Vertebrata</taxon>
        <taxon>Euteleostomi</taxon>
        <taxon>Actinopterygii</taxon>
        <taxon>Neopterygii</taxon>
        <taxon>Teleostei</taxon>
        <taxon>Neoteleostei</taxon>
        <taxon>Acanthomorphata</taxon>
        <taxon>Eupercaria</taxon>
        <taxon>Tetraodontiformes</taxon>
        <taxon>Molidae</taxon>
        <taxon>Mola</taxon>
    </lineage>
</organism>
<dbReference type="PRINTS" id="PR00759">
    <property type="entry name" value="BASICPTASE"/>
</dbReference>
<keyword evidence="6" id="KW-0472">Membrane</keyword>
<feature type="domain" description="BPTI/Kunitz inhibitor" evidence="7">
    <location>
        <begin position="17"/>
        <end position="67"/>
    </location>
</feature>
<dbReference type="SUPFAM" id="SSF57362">
    <property type="entry name" value="BPTI-like"/>
    <property type="match status" value="2"/>
</dbReference>
<reference evidence="8" key="1">
    <citation type="submission" date="2025-08" db="UniProtKB">
        <authorList>
            <consortium name="Ensembl"/>
        </authorList>
    </citation>
    <scope>IDENTIFICATION</scope>
</reference>
<comment type="subcellular location">
    <subcellularLocation>
        <location evidence="1">Secreted</location>
    </subcellularLocation>
</comment>
<dbReference type="STRING" id="94237.ENSMMOP00000012654"/>
<keyword evidence="3" id="KW-0646">Protease inhibitor</keyword>
<evidence type="ECO:0000256" key="1">
    <source>
        <dbReference type="ARBA" id="ARBA00004613"/>
    </source>
</evidence>
<keyword evidence="5" id="KW-1015">Disulfide bond</keyword>
<reference evidence="8" key="2">
    <citation type="submission" date="2025-09" db="UniProtKB">
        <authorList>
            <consortium name="Ensembl"/>
        </authorList>
    </citation>
    <scope>IDENTIFICATION</scope>
</reference>
<dbReference type="InterPro" id="IPR036880">
    <property type="entry name" value="Kunitz_BPTI_sf"/>
</dbReference>
<dbReference type="OMA" id="CIAAICI"/>
<name>A0A3Q3WTV6_MOLML</name>
<evidence type="ECO:0000256" key="6">
    <source>
        <dbReference type="SAM" id="Phobius"/>
    </source>
</evidence>
<evidence type="ECO:0000256" key="2">
    <source>
        <dbReference type="ARBA" id="ARBA00022525"/>
    </source>
</evidence>
<proteinExistence type="predicted"/>
<dbReference type="PANTHER" id="PTHR47247">
    <property type="entry name" value="KUNITZ-TYPE PROTEASE INHIBITOR 2"/>
    <property type="match status" value="1"/>
</dbReference>
<keyword evidence="6" id="KW-0812">Transmembrane</keyword>
<keyword evidence="2" id="KW-0964">Secreted</keyword>
<dbReference type="InterPro" id="IPR002223">
    <property type="entry name" value="Kunitz_BPTI"/>
</dbReference>
<evidence type="ECO:0000313" key="8">
    <source>
        <dbReference type="Ensembl" id="ENSMMOP00000012654.1"/>
    </source>
</evidence>
<accession>A0A3Q3WTV6</accession>
<feature type="transmembrane region" description="Helical" evidence="6">
    <location>
        <begin position="165"/>
        <end position="187"/>
    </location>
</feature>
<dbReference type="FunFam" id="4.10.410.10:FF:000011">
    <property type="entry name" value="Tissue factor pathway inhibitor"/>
    <property type="match status" value="1"/>
</dbReference>
<protein>
    <recommendedName>
        <fullName evidence="7">BPTI/Kunitz inhibitor domain-containing protein</fullName>
    </recommendedName>
</protein>
<dbReference type="GO" id="GO:0004867">
    <property type="term" value="F:serine-type endopeptidase inhibitor activity"/>
    <property type="evidence" value="ECO:0007669"/>
    <property type="project" value="UniProtKB-KW"/>
</dbReference>
<dbReference type="PANTHER" id="PTHR47247:SF1">
    <property type="entry name" value="KUNITZ-TYPE PROTEASE INHIBITOR 2"/>
    <property type="match status" value="1"/>
</dbReference>
<dbReference type="Pfam" id="PF00014">
    <property type="entry name" value="Kunitz_BPTI"/>
    <property type="match status" value="2"/>
</dbReference>
<dbReference type="Gene3D" id="4.10.410.10">
    <property type="entry name" value="Pancreatic trypsin inhibitor Kunitz domain"/>
    <property type="match status" value="2"/>
</dbReference>
<sequence length="200" mass="22318">TSDLISFVLSPPPSVICRQAMKVGPCRGFIKRYYYSVTSQSCQVFIYGGCKANGNNFVTKDECEATCTNVRSAIVLSLPAVTVFPSAKKADVGHEHCLVSPDAGPCRAAMPMFYYHPITGTCRSFIYGGCRGNNNRYNRNERNTQSDCTREIIRRASSFLPRSGFFLFITLAAISALLLLAFIIVMLRRRSLYRRPSSIR</sequence>
<dbReference type="Proteomes" id="UP000261620">
    <property type="component" value="Unplaced"/>
</dbReference>
<evidence type="ECO:0000313" key="9">
    <source>
        <dbReference type="Proteomes" id="UP000261620"/>
    </source>
</evidence>
<keyword evidence="6" id="KW-1133">Transmembrane helix</keyword>
<dbReference type="PROSITE" id="PS50279">
    <property type="entry name" value="BPTI_KUNITZ_2"/>
    <property type="match status" value="2"/>
</dbReference>